<gene>
    <name evidence="2" type="ORF">AMORRO_LOCUS17099</name>
</gene>
<proteinExistence type="predicted"/>
<dbReference type="Proteomes" id="UP000789342">
    <property type="component" value="Unassembled WGS sequence"/>
</dbReference>
<name>A0A9N9JEG9_9GLOM</name>
<dbReference type="EMBL" id="CAJVPV010050726">
    <property type="protein sequence ID" value="CAG8778266.1"/>
    <property type="molecule type" value="Genomic_DNA"/>
</dbReference>
<organism evidence="2 3">
    <name type="scientific">Acaulospora morrowiae</name>
    <dbReference type="NCBI Taxonomy" id="94023"/>
    <lineage>
        <taxon>Eukaryota</taxon>
        <taxon>Fungi</taxon>
        <taxon>Fungi incertae sedis</taxon>
        <taxon>Mucoromycota</taxon>
        <taxon>Glomeromycotina</taxon>
        <taxon>Glomeromycetes</taxon>
        <taxon>Diversisporales</taxon>
        <taxon>Acaulosporaceae</taxon>
        <taxon>Acaulospora</taxon>
    </lineage>
</organism>
<feature type="non-terminal residue" evidence="2">
    <location>
        <position position="1"/>
    </location>
</feature>
<evidence type="ECO:0000313" key="2">
    <source>
        <dbReference type="EMBL" id="CAG8778266.1"/>
    </source>
</evidence>
<feature type="compositionally biased region" description="Low complexity" evidence="1">
    <location>
        <begin position="235"/>
        <end position="269"/>
    </location>
</feature>
<dbReference type="InterPro" id="IPR046368">
    <property type="entry name" value="Tag1"/>
</dbReference>
<evidence type="ECO:0000313" key="3">
    <source>
        <dbReference type="Proteomes" id="UP000789342"/>
    </source>
</evidence>
<dbReference type="PANTHER" id="PTHR35895:SF1">
    <property type="entry name" value="LIPID-BINDING SERUM GLYCOPROTEIN C-TERMINAL DOMAIN-CONTAINING PROTEIN"/>
    <property type="match status" value="1"/>
</dbReference>
<protein>
    <submittedName>
        <fullName evidence="2">9552_t:CDS:1</fullName>
    </submittedName>
</protein>
<dbReference type="GO" id="GO:0000329">
    <property type="term" value="C:fungal-type vacuole membrane"/>
    <property type="evidence" value="ECO:0007669"/>
    <property type="project" value="InterPro"/>
</dbReference>
<dbReference type="OrthoDB" id="10039566at2759"/>
<feature type="region of interest" description="Disordered" evidence="1">
    <location>
        <begin position="233"/>
        <end position="269"/>
    </location>
</feature>
<accession>A0A9N9JEG9</accession>
<keyword evidence="3" id="KW-1185">Reference proteome</keyword>
<dbReference type="PANTHER" id="PTHR35895">
    <property type="entry name" value="CHROMOSOME 16, WHOLE GENOME SHOTGUN SEQUENCE"/>
    <property type="match status" value="1"/>
</dbReference>
<sequence length="269" mass="27865">MSVSLTNPSDAQVSAGDISLDVLFEKEIVGTTEIQNITLARGKNTYQATFIFSPQGDGPIKAGADLLGNFLTNKSSALIIKGNGQTTNIPSLAPTFSSLVLTPTLDGLPVQTVKNITVTVGSDVLKTKQGLASFLIVNPLNAPYSITGMVAKAFLKGQEIGLVNVPKVPPILIAAQSEKTIPGIPFEFTINVAQLPGLLGKTIDIDLDATAFANLGDYQSQIHLTESNVPTTIQGTVGTTTTTTATKSSSPSSPASKGSPAALKKPSTN</sequence>
<dbReference type="AlphaFoldDB" id="A0A9N9JEG9"/>
<reference evidence="2" key="1">
    <citation type="submission" date="2021-06" db="EMBL/GenBank/DDBJ databases">
        <authorList>
            <person name="Kallberg Y."/>
            <person name="Tangrot J."/>
            <person name="Rosling A."/>
        </authorList>
    </citation>
    <scope>NUCLEOTIDE SEQUENCE</scope>
    <source>
        <strain evidence="2">CL551</strain>
    </source>
</reference>
<evidence type="ECO:0000256" key="1">
    <source>
        <dbReference type="SAM" id="MobiDB-lite"/>
    </source>
</evidence>
<comment type="caution">
    <text evidence="2">The sequence shown here is derived from an EMBL/GenBank/DDBJ whole genome shotgun (WGS) entry which is preliminary data.</text>
</comment>